<dbReference type="EMBL" id="BJKP01000046">
    <property type="protein sequence ID" value="GEA28762.1"/>
    <property type="molecule type" value="Genomic_DNA"/>
</dbReference>
<comment type="caution">
    <text evidence="2">The sequence shown here is derived from an EMBL/GenBank/DDBJ whole genome shotgun (WGS) entry which is preliminary data.</text>
</comment>
<name>A0A5J4FBY7_MICAE</name>
<dbReference type="RefSeq" id="WP_151697133.1">
    <property type="nucleotide sequence ID" value="NZ_BJKP01000046.1"/>
</dbReference>
<evidence type="ECO:0000313" key="2">
    <source>
        <dbReference type="EMBL" id="GEA28762.1"/>
    </source>
</evidence>
<accession>A0A5J4FBY7</accession>
<sequence>MIVYDIKRILSFTVSHLTFVELYVHLAFFVNEEKQGKHDLMYGVLFGLLLILKNYFIIPQMTAQEPSIIVILSPLLMLILGGLVIKEGLNNQR</sequence>
<dbReference type="AlphaFoldDB" id="A0A5J4FBY7"/>
<keyword evidence="1" id="KW-0472">Membrane</keyword>
<proteinExistence type="predicted"/>
<keyword evidence="1" id="KW-0812">Transmembrane</keyword>
<gene>
    <name evidence="2" type="ORF">MiAbW_03341</name>
</gene>
<keyword evidence="1" id="KW-1133">Transmembrane helix</keyword>
<feature type="transmembrane region" description="Helical" evidence="1">
    <location>
        <begin position="68"/>
        <end position="85"/>
    </location>
</feature>
<feature type="transmembrane region" description="Helical" evidence="1">
    <location>
        <begin position="40"/>
        <end position="56"/>
    </location>
</feature>
<organism evidence="2 3">
    <name type="scientific">Microcystis aeruginosa NIES-4325</name>
    <dbReference type="NCBI Taxonomy" id="2569534"/>
    <lineage>
        <taxon>Bacteria</taxon>
        <taxon>Bacillati</taxon>
        <taxon>Cyanobacteriota</taxon>
        <taxon>Cyanophyceae</taxon>
        <taxon>Oscillatoriophycideae</taxon>
        <taxon>Chroococcales</taxon>
        <taxon>Microcystaceae</taxon>
        <taxon>Microcystis</taxon>
    </lineage>
</organism>
<evidence type="ECO:0000313" key="3">
    <source>
        <dbReference type="Proteomes" id="UP000376575"/>
    </source>
</evidence>
<evidence type="ECO:0000256" key="1">
    <source>
        <dbReference type="SAM" id="Phobius"/>
    </source>
</evidence>
<protein>
    <submittedName>
        <fullName evidence="2">Uncharacterized protein</fullName>
    </submittedName>
</protein>
<reference evidence="2 3" key="1">
    <citation type="journal article" date="2019" name="FEMS Microbiol. Lett.">
        <title>A novel salt-tolerant genotype illuminates the sucrose gene evolution in freshwater bloom-forming cyanobacterium Microcystis aeruginosa.</title>
        <authorList>
            <person name="Tanabe Y."/>
            <person name="Yamaguchi H."/>
            <person name="Sano T."/>
            <person name="Kawachi M."/>
        </authorList>
    </citation>
    <scope>NUCLEOTIDE SEQUENCE [LARGE SCALE GENOMIC DNA]</scope>
    <source>
        <strain evidence="2 3">NIES-4325</strain>
    </source>
</reference>
<dbReference type="Proteomes" id="UP000376575">
    <property type="component" value="Unassembled WGS sequence"/>
</dbReference>